<dbReference type="HOGENOM" id="CLU_190515_0_0_6"/>
<organism evidence="2 3">
    <name type="scientific">Simiduia agarivorans (strain DSM 21679 / JCM 13881 / BCRC 17597 / SA1)</name>
    <dbReference type="NCBI Taxonomy" id="1117647"/>
    <lineage>
        <taxon>Bacteria</taxon>
        <taxon>Pseudomonadati</taxon>
        <taxon>Pseudomonadota</taxon>
        <taxon>Gammaproteobacteria</taxon>
        <taxon>Cellvibrionales</taxon>
        <taxon>Cellvibrionaceae</taxon>
        <taxon>Simiduia</taxon>
    </lineage>
</organism>
<name>K4KII3_SIMAS</name>
<reference evidence="2 3" key="1">
    <citation type="journal article" date="2013" name="Genome Announc.">
        <title>Complete genome sequence of Simiduia agarivorans SA1(T), a marine bacterium able to degrade a variety of polysaccharides.</title>
        <authorList>
            <person name="Lin S.Y."/>
            <person name="Shieh W.Y."/>
            <person name="Chen J.S."/>
            <person name="Tang S.L."/>
        </authorList>
    </citation>
    <scope>NUCLEOTIDE SEQUENCE [LARGE SCALE GENOMIC DNA]</scope>
    <source>
        <strain evidence="3">DSM 21679 / JCM 13881 / BCRC 17597 / SA1</strain>
    </source>
</reference>
<dbReference type="Pfam" id="PF10981">
    <property type="entry name" value="DUF2788"/>
    <property type="match status" value="1"/>
</dbReference>
<feature type="transmembrane region" description="Helical" evidence="1">
    <location>
        <begin position="42"/>
        <end position="64"/>
    </location>
</feature>
<evidence type="ECO:0000313" key="3">
    <source>
        <dbReference type="Proteomes" id="UP000000466"/>
    </source>
</evidence>
<dbReference type="InterPro" id="IPR021249">
    <property type="entry name" value="DUF2788"/>
</dbReference>
<accession>K4KII3</accession>
<evidence type="ECO:0000256" key="1">
    <source>
        <dbReference type="SAM" id="Phobius"/>
    </source>
</evidence>
<dbReference type="Proteomes" id="UP000000466">
    <property type="component" value="Chromosome"/>
</dbReference>
<sequence length="66" mass="7242">MDPETFDNLTMIVGISALIGFMLFIVWDLAKQSKAGRFGTIILFIVLGLCLLGFVIKAVLYEFIGG</sequence>
<dbReference type="STRING" id="1117647.M5M_02780"/>
<dbReference type="RefSeq" id="WP_015045946.1">
    <property type="nucleotide sequence ID" value="NC_018868.3"/>
</dbReference>
<dbReference type="EMBL" id="CP003746">
    <property type="protein sequence ID" value="AFU97773.1"/>
    <property type="molecule type" value="Genomic_DNA"/>
</dbReference>
<evidence type="ECO:0008006" key="4">
    <source>
        <dbReference type="Google" id="ProtNLM"/>
    </source>
</evidence>
<gene>
    <name evidence="2" type="ordered locus">M5M_02780</name>
</gene>
<feature type="transmembrane region" description="Helical" evidence="1">
    <location>
        <begin position="12"/>
        <end position="30"/>
    </location>
</feature>
<keyword evidence="1" id="KW-0472">Membrane</keyword>
<keyword evidence="3" id="KW-1185">Reference proteome</keyword>
<dbReference type="eggNOG" id="ENOG5030STU">
    <property type="taxonomic scope" value="Bacteria"/>
</dbReference>
<keyword evidence="1" id="KW-1133">Transmembrane helix</keyword>
<keyword evidence="1" id="KW-0812">Transmembrane</keyword>
<dbReference type="KEGG" id="saga:M5M_02780"/>
<evidence type="ECO:0000313" key="2">
    <source>
        <dbReference type="EMBL" id="AFU97773.1"/>
    </source>
</evidence>
<proteinExistence type="predicted"/>
<dbReference type="OrthoDB" id="5625617at2"/>
<dbReference type="AlphaFoldDB" id="K4KII3"/>
<protein>
    <recommendedName>
        <fullName evidence="4">DUF2788 domain-containing protein</fullName>
    </recommendedName>
</protein>